<evidence type="ECO:0000259" key="3">
    <source>
        <dbReference type="Pfam" id="PF13511"/>
    </source>
</evidence>
<reference evidence="4 5" key="1">
    <citation type="submission" date="2018-11" db="EMBL/GenBank/DDBJ databases">
        <title>Lysobacter cryohumiis sp. nov., isolated from soil in the Tianshan Mountains, Xinjiang, China.</title>
        <authorList>
            <person name="Luo Y."/>
            <person name="Sheng H."/>
        </authorList>
    </citation>
    <scope>NUCLEOTIDE SEQUENCE [LARGE SCALE GENOMIC DNA]</scope>
    <source>
        <strain evidence="4 5">ZS60</strain>
    </source>
</reference>
<accession>A0A3M8SW69</accession>
<comment type="caution">
    <text evidence="4">The sequence shown here is derived from an EMBL/GenBank/DDBJ whole genome shotgun (WGS) entry which is preliminary data.</text>
</comment>
<evidence type="ECO:0000313" key="4">
    <source>
        <dbReference type="EMBL" id="RNF83100.1"/>
    </source>
</evidence>
<feature type="signal peptide" evidence="2">
    <location>
        <begin position="1"/>
        <end position="31"/>
    </location>
</feature>
<feature type="compositionally biased region" description="Basic and acidic residues" evidence="1">
    <location>
        <begin position="77"/>
        <end position="93"/>
    </location>
</feature>
<organism evidence="4 5">
    <name type="scientific">Montanilutibacter psychrotolerans</name>
    <dbReference type="NCBI Taxonomy" id="1327343"/>
    <lineage>
        <taxon>Bacteria</taxon>
        <taxon>Pseudomonadati</taxon>
        <taxon>Pseudomonadota</taxon>
        <taxon>Gammaproteobacteria</taxon>
        <taxon>Lysobacterales</taxon>
        <taxon>Lysobacteraceae</taxon>
        <taxon>Montanilutibacter</taxon>
    </lineage>
</organism>
<evidence type="ECO:0000256" key="1">
    <source>
        <dbReference type="SAM" id="MobiDB-lite"/>
    </source>
</evidence>
<evidence type="ECO:0000256" key="2">
    <source>
        <dbReference type="SAM" id="SignalP"/>
    </source>
</evidence>
<feature type="chain" id="PRO_5017932617" evidence="2">
    <location>
        <begin position="32"/>
        <end position="171"/>
    </location>
</feature>
<keyword evidence="2" id="KW-0732">Signal</keyword>
<dbReference type="Pfam" id="PF13511">
    <property type="entry name" value="DUF4124"/>
    <property type="match status" value="1"/>
</dbReference>
<protein>
    <submittedName>
        <fullName evidence="4">DUF4124 domain-containing protein</fullName>
    </submittedName>
</protein>
<feature type="compositionally biased region" description="Low complexity" evidence="1">
    <location>
        <begin position="61"/>
        <end position="76"/>
    </location>
</feature>
<name>A0A3M8SW69_9GAMM</name>
<feature type="region of interest" description="Disordered" evidence="1">
    <location>
        <begin position="61"/>
        <end position="101"/>
    </location>
</feature>
<dbReference type="AlphaFoldDB" id="A0A3M8SW69"/>
<gene>
    <name evidence="4" type="ORF">EER27_11310</name>
</gene>
<proteinExistence type="predicted"/>
<dbReference type="EMBL" id="RIBS01000005">
    <property type="protein sequence ID" value="RNF83100.1"/>
    <property type="molecule type" value="Genomic_DNA"/>
</dbReference>
<keyword evidence="5" id="KW-1185">Reference proteome</keyword>
<dbReference type="InterPro" id="IPR025392">
    <property type="entry name" value="DUF4124"/>
</dbReference>
<dbReference type="Proteomes" id="UP000267049">
    <property type="component" value="Unassembled WGS sequence"/>
</dbReference>
<feature type="domain" description="DUF4124" evidence="3">
    <location>
        <begin position="22"/>
        <end position="70"/>
    </location>
</feature>
<evidence type="ECO:0000313" key="5">
    <source>
        <dbReference type="Proteomes" id="UP000267049"/>
    </source>
</evidence>
<sequence length="171" mass="18124">MLEFRLMRAITHAVLPALAIPLLLAAGLAHAQVYKWKDANGRTIYSDTPPPNQVEAQQVRVPGAARRPAAAGTASGSDDRAAASRRDDEEASRGDSGAPTAAQCANASLARLREMGCRVEQAGCPGLREYQRETLDTIARGRNGGEQSAMSAEFNAKATEHLAGLLRNKGC</sequence>